<evidence type="ECO:0000256" key="7">
    <source>
        <dbReference type="ARBA" id="ARBA00023004"/>
    </source>
</evidence>
<keyword evidence="2" id="KW-0813">Transport</keyword>
<gene>
    <name evidence="11" type="ORF">V6E02_04485</name>
</gene>
<evidence type="ECO:0000313" key="12">
    <source>
        <dbReference type="Proteomes" id="UP001482231"/>
    </source>
</evidence>
<dbReference type="PROSITE" id="PS51007">
    <property type="entry name" value="CYTC"/>
    <property type="match status" value="2"/>
</dbReference>
<keyword evidence="12" id="KW-1185">Reference proteome</keyword>
<dbReference type="PANTHER" id="PTHR33751">
    <property type="entry name" value="CBB3-TYPE CYTOCHROME C OXIDASE SUBUNIT FIXP"/>
    <property type="match status" value="1"/>
</dbReference>
<dbReference type="Proteomes" id="UP001482231">
    <property type="component" value="Unassembled WGS sequence"/>
</dbReference>
<organism evidence="11 12">
    <name type="scientific">Thiobacter aerophilum</name>
    <dbReference type="NCBI Taxonomy" id="3121275"/>
    <lineage>
        <taxon>Bacteria</taxon>
        <taxon>Pseudomonadati</taxon>
        <taxon>Pseudomonadota</taxon>
        <taxon>Betaproteobacteria</taxon>
        <taxon>Burkholderiales</taxon>
        <taxon>Thiobacteraceae</taxon>
        <taxon>Thiobacter</taxon>
    </lineage>
</organism>
<comment type="caution">
    <text evidence="11">The sequence shown here is derived from an EMBL/GenBank/DDBJ whole genome shotgun (WGS) entry which is preliminary data.</text>
</comment>
<reference evidence="11 12" key="1">
    <citation type="submission" date="2024-02" db="EMBL/GenBank/DDBJ databases">
        <title>New thermophilic sulfur-oxidizing bacteria from a hot springs of the Uzon caldera (Kamchatka, Russia).</title>
        <authorList>
            <person name="Dukat A.M."/>
            <person name="Elcheninov A.G."/>
            <person name="Frolov E.N."/>
        </authorList>
    </citation>
    <scope>NUCLEOTIDE SEQUENCE [LARGE SCALE GENOMIC DNA]</scope>
    <source>
        <strain evidence="11 12">AK1</strain>
    </source>
</reference>
<dbReference type="InterPro" id="IPR024167">
    <property type="entry name" value="Cytochrome_c4-like"/>
</dbReference>
<evidence type="ECO:0000256" key="1">
    <source>
        <dbReference type="ARBA" id="ARBA00004418"/>
    </source>
</evidence>
<dbReference type="InterPro" id="IPR036909">
    <property type="entry name" value="Cyt_c-like_dom_sf"/>
</dbReference>
<dbReference type="RefSeq" id="WP_347307544.1">
    <property type="nucleotide sequence ID" value="NZ_JBAJEX010000002.1"/>
</dbReference>
<keyword evidence="5" id="KW-0574">Periplasm</keyword>
<feature type="chain" id="PRO_5047064400" evidence="9">
    <location>
        <begin position="22"/>
        <end position="213"/>
    </location>
</feature>
<evidence type="ECO:0000313" key="11">
    <source>
        <dbReference type="EMBL" id="MEO1766465.1"/>
    </source>
</evidence>
<keyword evidence="7 8" id="KW-0408">Iron</keyword>
<dbReference type="PANTHER" id="PTHR33751:SF9">
    <property type="entry name" value="CYTOCHROME C4"/>
    <property type="match status" value="1"/>
</dbReference>
<evidence type="ECO:0000256" key="5">
    <source>
        <dbReference type="ARBA" id="ARBA00022764"/>
    </source>
</evidence>
<dbReference type="InterPro" id="IPR050597">
    <property type="entry name" value="Cytochrome_c_Oxidase_Subunit"/>
</dbReference>
<proteinExistence type="predicted"/>
<protein>
    <submittedName>
        <fullName evidence="11">C-type cytochrome</fullName>
    </submittedName>
</protein>
<keyword evidence="3 8" id="KW-0349">Heme</keyword>
<keyword evidence="9" id="KW-0732">Signal</keyword>
<keyword evidence="6" id="KW-0249">Electron transport</keyword>
<dbReference type="InterPro" id="IPR009056">
    <property type="entry name" value="Cyt_c-like_dom"/>
</dbReference>
<evidence type="ECO:0000259" key="10">
    <source>
        <dbReference type="PROSITE" id="PS51007"/>
    </source>
</evidence>
<dbReference type="InterPro" id="IPR008168">
    <property type="entry name" value="Cyt_C_IC"/>
</dbReference>
<sequence length="213" mass="22155">MKSILALALASGVFVVGAAQAETGPANGDPAKAAPIVNQVCAACHAADGNSASPANPKLAGQHAEYITKQLRDFKAALADPNKEGVRKSAVMGAMVAALSEEDMVNLGAYFAEKPIKPGAAKQPYTNGEKLWRGGNAASGVPACAGCHGPTGAGIPVQYPRLGGQHADYIIAQLKAFRSRDRQNDPAKMMRSIADRMTEQEIKDVANYIAGLK</sequence>
<evidence type="ECO:0000256" key="8">
    <source>
        <dbReference type="PROSITE-ProRule" id="PRU00433"/>
    </source>
</evidence>
<evidence type="ECO:0000256" key="3">
    <source>
        <dbReference type="ARBA" id="ARBA00022617"/>
    </source>
</evidence>
<evidence type="ECO:0000256" key="9">
    <source>
        <dbReference type="SAM" id="SignalP"/>
    </source>
</evidence>
<dbReference type="Gene3D" id="1.10.760.10">
    <property type="entry name" value="Cytochrome c-like domain"/>
    <property type="match status" value="2"/>
</dbReference>
<keyword evidence="4 8" id="KW-0479">Metal-binding</keyword>
<dbReference type="EMBL" id="JBAJEX010000002">
    <property type="protein sequence ID" value="MEO1766465.1"/>
    <property type="molecule type" value="Genomic_DNA"/>
</dbReference>
<dbReference type="SUPFAM" id="SSF46626">
    <property type="entry name" value="Cytochrome c"/>
    <property type="match status" value="2"/>
</dbReference>
<name>A0ABV0ECS5_9BURK</name>
<evidence type="ECO:0000256" key="6">
    <source>
        <dbReference type="ARBA" id="ARBA00022982"/>
    </source>
</evidence>
<feature type="domain" description="Cytochrome c" evidence="10">
    <location>
        <begin position="123"/>
        <end position="213"/>
    </location>
</feature>
<accession>A0ABV0ECS5</accession>
<evidence type="ECO:0000256" key="4">
    <source>
        <dbReference type="ARBA" id="ARBA00022723"/>
    </source>
</evidence>
<feature type="signal peptide" evidence="9">
    <location>
        <begin position="1"/>
        <end position="21"/>
    </location>
</feature>
<dbReference type="PIRSF" id="PIRSF000005">
    <property type="entry name" value="Cytochrome_c4"/>
    <property type="match status" value="1"/>
</dbReference>
<evidence type="ECO:0000256" key="2">
    <source>
        <dbReference type="ARBA" id="ARBA00022448"/>
    </source>
</evidence>
<dbReference type="PRINTS" id="PR00605">
    <property type="entry name" value="CYTCHROMECIC"/>
</dbReference>
<dbReference type="Pfam" id="PF00034">
    <property type="entry name" value="Cytochrom_C"/>
    <property type="match status" value="2"/>
</dbReference>
<feature type="domain" description="Cytochrome c" evidence="10">
    <location>
        <begin position="28"/>
        <end position="115"/>
    </location>
</feature>
<comment type="subcellular location">
    <subcellularLocation>
        <location evidence="1">Periplasm</location>
    </subcellularLocation>
</comment>